<evidence type="ECO:0000256" key="4">
    <source>
        <dbReference type="ARBA" id="ARBA00022679"/>
    </source>
</evidence>
<feature type="domain" description="Carbohydrate kinase PfkB" evidence="13">
    <location>
        <begin position="2"/>
        <end position="284"/>
    </location>
</feature>
<feature type="binding site" evidence="12">
    <location>
        <position position="183"/>
    </location>
    <ligand>
        <name>ATP</name>
        <dbReference type="ChEBI" id="CHEBI:30616"/>
    </ligand>
</feature>
<dbReference type="Pfam" id="PF00294">
    <property type="entry name" value="PfkB"/>
    <property type="match status" value="1"/>
</dbReference>
<dbReference type="SUPFAM" id="SSF53613">
    <property type="entry name" value="Ribokinase-like"/>
    <property type="match status" value="1"/>
</dbReference>
<feature type="active site" description="Proton acceptor" evidence="12">
    <location>
        <position position="242"/>
    </location>
</feature>
<dbReference type="GO" id="GO:0046872">
    <property type="term" value="F:metal ion binding"/>
    <property type="evidence" value="ECO:0007669"/>
    <property type="project" value="UniProtKB-KW"/>
</dbReference>
<evidence type="ECO:0000256" key="3">
    <source>
        <dbReference type="ARBA" id="ARBA00016943"/>
    </source>
</evidence>
<dbReference type="GO" id="GO:0005829">
    <property type="term" value="C:cytosol"/>
    <property type="evidence" value="ECO:0007669"/>
    <property type="project" value="TreeGrafter"/>
</dbReference>
<keyword evidence="11 12" id="KW-0119">Carbohydrate metabolism</keyword>
<evidence type="ECO:0000313" key="15">
    <source>
        <dbReference type="Proteomes" id="UP000309170"/>
    </source>
</evidence>
<dbReference type="EMBL" id="SZNT01000147">
    <property type="protein sequence ID" value="TKH11610.1"/>
    <property type="molecule type" value="Genomic_DNA"/>
</dbReference>
<accession>A0A9X8ZHJ1</accession>
<protein>
    <recommendedName>
        <fullName evidence="3 12">Ribokinase</fullName>
        <shortName evidence="12">RK</shortName>
        <ecNumber evidence="2 12">2.7.1.15</ecNumber>
    </recommendedName>
</protein>
<evidence type="ECO:0000256" key="12">
    <source>
        <dbReference type="HAMAP-Rule" id="MF_01987"/>
    </source>
</evidence>
<comment type="cofactor">
    <cofactor evidence="12">
        <name>Mg(2+)</name>
        <dbReference type="ChEBI" id="CHEBI:18420"/>
    </cofactor>
    <text evidence="12">Requires a divalent cation, most likely magnesium in vivo, as an electrophilic catalyst to aid phosphoryl group transfer. It is the chelate of the metal and the nucleotide that is the actual substrate.</text>
</comment>
<evidence type="ECO:0000256" key="1">
    <source>
        <dbReference type="ARBA" id="ARBA00005380"/>
    </source>
</evidence>
<evidence type="ECO:0000256" key="5">
    <source>
        <dbReference type="ARBA" id="ARBA00022723"/>
    </source>
</evidence>
<evidence type="ECO:0000256" key="11">
    <source>
        <dbReference type="ARBA" id="ARBA00023277"/>
    </source>
</evidence>
<reference evidence="14 15" key="1">
    <citation type="journal article" date="2019" name="Environ. Microbiol.">
        <title>An active ?-lactamase is a part of an orchestrated cell wall stress resistance network of Bacillus subtilis and related rhizosphere species.</title>
        <authorList>
            <person name="Bucher T."/>
            <person name="Keren-Paz A."/>
            <person name="Hausser J."/>
            <person name="Olender T."/>
            <person name="Cytryn E."/>
            <person name="Kolodkin-Gal I."/>
        </authorList>
    </citation>
    <scope>NUCLEOTIDE SEQUENCE [LARGE SCALE GENOMIC DNA]</scope>
    <source>
        <strain evidence="14 15">I4</strain>
    </source>
</reference>
<comment type="catalytic activity">
    <reaction evidence="12">
        <text>D-ribose + ATP = D-ribose 5-phosphate + ADP + H(+)</text>
        <dbReference type="Rhea" id="RHEA:13697"/>
        <dbReference type="ChEBI" id="CHEBI:15378"/>
        <dbReference type="ChEBI" id="CHEBI:30616"/>
        <dbReference type="ChEBI" id="CHEBI:47013"/>
        <dbReference type="ChEBI" id="CHEBI:78346"/>
        <dbReference type="ChEBI" id="CHEBI:456216"/>
        <dbReference type="EC" id="2.7.1.15"/>
    </reaction>
</comment>
<feature type="binding site" evidence="12">
    <location>
        <begin position="11"/>
        <end position="13"/>
    </location>
    <ligand>
        <name>substrate</name>
    </ligand>
</feature>
<keyword evidence="9 12" id="KW-0460">Magnesium</keyword>
<dbReference type="HAMAP" id="MF_01987">
    <property type="entry name" value="Ribokinase"/>
    <property type="match status" value="1"/>
</dbReference>
<evidence type="ECO:0000256" key="6">
    <source>
        <dbReference type="ARBA" id="ARBA00022741"/>
    </source>
</evidence>
<evidence type="ECO:0000256" key="7">
    <source>
        <dbReference type="ARBA" id="ARBA00022777"/>
    </source>
</evidence>
<dbReference type="InterPro" id="IPR002139">
    <property type="entry name" value="Ribo/fructo_kinase"/>
</dbReference>
<dbReference type="NCBIfam" id="TIGR02152">
    <property type="entry name" value="D_ribokin_bact"/>
    <property type="match status" value="1"/>
</dbReference>
<feature type="binding site" evidence="12">
    <location>
        <begin position="241"/>
        <end position="242"/>
    </location>
    <ligand>
        <name>ATP</name>
        <dbReference type="ChEBI" id="CHEBI:30616"/>
    </ligand>
</feature>
<dbReference type="InterPro" id="IPR002173">
    <property type="entry name" value="Carboh/pur_kinase_PfkB_CS"/>
</dbReference>
<keyword evidence="12" id="KW-0963">Cytoplasm</keyword>
<dbReference type="EC" id="2.7.1.15" evidence="2 12"/>
<dbReference type="PRINTS" id="PR00990">
    <property type="entry name" value="RIBOKINASE"/>
</dbReference>
<dbReference type="GO" id="GO:0004747">
    <property type="term" value="F:ribokinase activity"/>
    <property type="evidence" value="ECO:0007669"/>
    <property type="project" value="UniProtKB-UniRule"/>
</dbReference>
<dbReference type="PANTHER" id="PTHR10584">
    <property type="entry name" value="SUGAR KINASE"/>
    <property type="match status" value="1"/>
</dbReference>
<comment type="similarity">
    <text evidence="12">Belongs to the carbohydrate kinase PfkB family. Ribokinase subfamily.</text>
</comment>
<dbReference type="Proteomes" id="UP000309170">
    <property type="component" value="Unassembled WGS sequence"/>
</dbReference>
<gene>
    <name evidence="12 14" type="primary">rbsK</name>
    <name evidence="14" type="ORF">FC678_11735</name>
</gene>
<keyword evidence="10 12" id="KW-0630">Potassium</keyword>
<organism evidence="14 15">
    <name type="scientific">Peribacillus simplex</name>
    <dbReference type="NCBI Taxonomy" id="1478"/>
    <lineage>
        <taxon>Bacteria</taxon>
        <taxon>Bacillati</taxon>
        <taxon>Bacillota</taxon>
        <taxon>Bacilli</taxon>
        <taxon>Bacillales</taxon>
        <taxon>Bacillaceae</taxon>
        <taxon>Peribacillus</taxon>
    </lineage>
</organism>
<name>A0A9X8ZHJ1_9BACI</name>
<dbReference type="PROSITE" id="PS00584">
    <property type="entry name" value="PFKB_KINASES_2"/>
    <property type="match status" value="1"/>
</dbReference>
<evidence type="ECO:0000256" key="10">
    <source>
        <dbReference type="ARBA" id="ARBA00022958"/>
    </source>
</evidence>
<comment type="subunit">
    <text evidence="12">Homodimer.</text>
</comment>
<feature type="binding site" evidence="12">
    <location>
        <begin position="210"/>
        <end position="215"/>
    </location>
    <ligand>
        <name>ATP</name>
        <dbReference type="ChEBI" id="CHEBI:30616"/>
    </ligand>
</feature>
<feature type="binding site" evidence="12">
    <location>
        <position position="266"/>
    </location>
    <ligand>
        <name>ATP</name>
        <dbReference type="ChEBI" id="CHEBI:30616"/>
    </ligand>
</feature>
<evidence type="ECO:0000256" key="2">
    <source>
        <dbReference type="ARBA" id="ARBA00012035"/>
    </source>
</evidence>
<evidence type="ECO:0000313" key="14">
    <source>
        <dbReference type="EMBL" id="TKH11610.1"/>
    </source>
</evidence>
<keyword evidence="5 12" id="KW-0479">Metal-binding</keyword>
<keyword evidence="8 12" id="KW-0067">ATP-binding</keyword>
<dbReference type="InterPro" id="IPR029056">
    <property type="entry name" value="Ribokinase-like"/>
</dbReference>
<dbReference type="InterPro" id="IPR011611">
    <property type="entry name" value="PfkB_dom"/>
</dbReference>
<comment type="function">
    <text evidence="12">Catalyzes the phosphorylation of ribose at O-5 in a reaction requiring ATP and magnesium. The resulting D-ribose-5-phosphate can then be used either for sythesis of nucleotides, histidine, and tryptophan, or as a component of the pentose phosphate pathway.</text>
</comment>
<evidence type="ECO:0000256" key="9">
    <source>
        <dbReference type="ARBA" id="ARBA00022842"/>
    </source>
</evidence>
<dbReference type="CDD" id="cd01174">
    <property type="entry name" value="ribokinase"/>
    <property type="match status" value="1"/>
</dbReference>
<comment type="similarity">
    <text evidence="1">Belongs to the carbohydrate kinase pfkB family.</text>
</comment>
<proteinExistence type="inferred from homology"/>
<dbReference type="InterPro" id="IPR011877">
    <property type="entry name" value="Ribokinase"/>
</dbReference>
<dbReference type="Gene3D" id="3.40.1190.20">
    <property type="match status" value="1"/>
</dbReference>
<sequence length="294" mass="31621">MIRIAVVGSSSMDLVVTSAKRPMAGETVLGESFITVPGGKGANQAVAAARLGAEVSMVGCVGDDVYGEIILDNLKKNHVNTKYVEPVTGFASGTAHITLSEGDNSIIVVKGANDFITPEYVQKAKKVIEESDIVLVQQEIPEETVEYLAELCSTLQKRLLLNPAPARKLSEAVIKQASYLTPNEHEFEILFNGRDRTEVLTEHPNKLFITEGKNGVRYFDGHEEKVVPSFEVEAVDTTGAGDTFNAAFAVAVAEGKSFDECLLFANRAASISVTKLGAQGGMPQRIEVERGFEA</sequence>
<dbReference type="PANTHER" id="PTHR10584:SF166">
    <property type="entry name" value="RIBOKINASE"/>
    <property type="match status" value="1"/>
</dbReference>
<comment type="pathway">
    <text evidence="12">Carbohydrate metabolism; D-ribose degradation; D-ribose 5-phosphate from beta-D-ribopyranose: step 2/2.</text>
</comment>
<keyword evidence="7 12" id="KW-0418">Kinase</keyword>
<evidence type="ECO:0000259" key="13">
    <source>
        <dbReference type="Pfam" id="PF00294"/>
    </source>
</evidence>
<feature type="binding site" evidence="12">
    <location>
        <position position="236"/>
    </location>
    <ligand>
        <name>K(+)</name>
        <dbReference type="ChEBI" id="CHEBI:29103"/>
    </ligand>
</feature>
<feature type="binding site" evidence="12">
    <location>
        <position position="277"/>
    </location>
    <ligand>
        <name>K(+)</name>
        <dbReference type="ChEBI" id="CHEBI:29103"/>
    </ligand>
</feature>
<keyword evidence="6 12" id="KW-0547">Nucleotide-binding</keyword>
<feature type="binding site" evidence="12">
    <location>
        <position position="275"/>
    </location>
    <ligand>
        <name>K(+)</name>
        <dbReference type="ChEBI" id="CHEBI:29103"/>
    </ligand>
</feature>
<comment type="subcellular location">
    <subcellularLocation>
        <location evidence="12">Cytoplasm</location>
    </subcellularLocation>
</comment>
<comment type="caution">
    <text evidence="14">The sequence shown here is derived from an EMBL/GenBank/DDBJ whole genome shotgun (WGS) entry which is preliminary data.</text>
</comment>
<feature type="binding site" evidence="12">
    <location>
        <position position="139"/>
    </location>
    <ligand>
        <name>substrate</name>
    </ligand>
</feature>
<feature type="binding site" evidence="12">
    <location>
        <position position="238"/>
    </location>
    <ligand>
        <name>K(+)</name>
        <dbReference type="ChEBI" id="CHEBI:29103"/>
    </ligand>
</feature>
<feature type="binding site" evidence="12">
    <location>
        <position position="242"/>
    </location>
    <ligand>
        <name>substrate</name>
    </ligand>
</feature>
<feature type="binding site" evidence="12">
    <location>
        <position position="272"/>
    </location>
    <ligand>
        <name>K(+)</name>
        <dbReference type="ChEBI" id="CHEBI:29103"/>
    </ligand>
</feature>
<evidence type="ECO:0000256" key="8">
    <source>
        <dbReference type="ARBA" id="ARBA00022840"/>
    </source>
</evidence>
<dbReference type="GO" id="GO:0019303">
    <property type="term" value="P:D-ribose catabolic process"/>
    <property type="evidence" value="ECO:0007669"/>
    <property type="project" value="UniProtKB-UniRule"/>
</dbReference>
<keyword evidence="4 12" id="KW-0808">Transferase</keyword>
<dbReference type="GO" id="GO:0005524">
    <property type="term" value="F:ATP binding"/>
    <property type="evidence" value="ECO:0007669"/>
    <property type="project" value="UniProtKB-UniRule"/>
</dbReference>
<comment type="caution">
    <text evidence="12">Lacks conserved residue(s) required for the propagation of feature annotation.</text>
</comment>
<dbReference type="RefSeq" id="WP_137023684.1">
    <property type="nucleotide sequence ID" value="NZ_SZNT01000147.1"/>
</dbReference>
<comment type="activity regulation">
    <text evidence="12">Activated by a monovalent cation that binds near, but not in, the active site. The most likely occupant of the site in vivo is potassium. Ion binding induces a conformational change that may alter substrate affinity.</text>
</comment>
<feature type="binding site" evidence="12">
    <location>
        <begin position="39"/>
        <end position="43"/>
    </location>
    <ligand>
        <name>substrate</name>
    </ligand>
</feature>
<dbReference type="AlphaFoldDB" id="A0A9X8ZHJ1"/>